<name>A0A212ITM9_9BACT</name>
<evidence type="ECO:0000313" key="2">
    <source>
        <dbReference type="EMBL" id="SBV90543.1"/>
    </source>
</evidence>
<dbReference type="Gene3D" id="2.60.40.10">
    <property type="entry name" value="Immunoglobulins"/>
    <property type="match status" value="2"/>
</dbReference>
<dbReference type="CDD" id="cd00102">
    <property type="entry name" value="IPT"/>
    <property type="match status" value="1"/>
</dbReference>
<dbReference type="InterPro" id="IPR013783">
    <property type="entry name" value="Ig-like_fold"/>
</dbReference>
<feature type="domain" description="IPT/TIG" evidence="1">
    <location>
        <begin position="31"/>
        <end position="111"/>
    </location>
</feature>
<dbReference type="Pfam" id="PF01833">
    <property type="entry name" value="TIG"/>
    <property type="match status" value="2"/>
</dbReference>
<dbReference type="RefSeq" id="WP_296937803.1">
    <property type="nucleotide sequence ID" value="NZ_LT599032.1"/>
</dbReference>
<reference evidence="2" key="1">
    <citation type="submission" date="2016-04" db="EMBL/GenBank/DDBJ databases">
        <authorList>
            <person name="Evans L.H."/>
            <person name="Alamgir A."/>
            <person name="Owens N."/>
            <person name="Weber N.D."/>
            <person name="Virtaneva K."/>
            <person name="Barbian K."/>
            <person name="Babar A."/>
            <person name="Rosenke K."/>
        </authorList>
    </citation>
    <scope>NUCLEOTIDE SEQUENCE</scope>
    <source>
        <strain evidence="2">86-1</strain>
    </source>
</reference>
<evidence type="ECO:0000259" key="1">
    <source>
        <dbReference type="Pfam" id="PF01833"/>
    </source>
</evidence>
<dbReference type="EMBL" id="FLUM01000001">
    <property type="protein sequence ID" value="SBV90543.1"/>
    <property type="molecule type" value="Genomic_DNA"/>
</dbReference>
<dbReference type="InterPro" id="IPR002909">
    <property type="entry name" value="IPT_dom"/>
</dbReference>
<dbReference type="AlphaFoldDB" id="A0A212ITM9"/>
<gene>
    <name evidence="2" type="ORF">KL86DYS1_10100</name>
</gene>
<protein>
    <recommendedName>
        <fullName evidence="1">IPT/TIG domain-containing protein</fullName>
    </recommendedName>
</protein>
<organism evidence="2">
    <name type="scientific">uncultured Dysgonomonas sp</name>
    <dbReference type="NCBI Taxonomy" id="206096"/>
    <lineage>
        <taxon>Bacteria</taxon>
        <taxon>Pseudomonadati</taxon>
        <taxon>Bacteroidota</taxon>
        <taxon>Bacteroidia</taxon>
        <taxon>Bacteroidales</taxon>
        <taxon>Dysgonomonadaceae</taxon>
        <taxon>Dysgonomonas</taxon>
        <taxon>environmental samples</taxon>
    </lineage>
</organism>
<accession>A0A212ITM9</accession>
<sequence>MKNLYIILTVFAFLSFCSCDDEIKEEKRGTTITSISPLEAKSGEEITITGTNFKNVNTNVVIFSGGIVAQVIEFSSNELIAIVPDSGVVSGPISVRVGVYEICESGQSFTIDKSEPIVRTTSPASGLHGVEVTIIGTNFAQSGNKVFFDNISAEVVKESEYRITVKVPEGLPTGKVNITVKSNNVTSNAISFDHGLVYSDTFNRTETDWGDKDAMPNPVGSPWTITKGKFRIQNQYLYTNNGGILYENSNALAKNDDGRSFKVAADFRIDVAAGTCWAGFILNAQNTDQFYLMRISGDSQVQLLRTSNGGAGWDAVIYNQVHNTIQGGDIFYHAEISSAAPGVFDIVISKQNGDILFNQTLSDPSPVYTGGYVGFMTEEEHSQFDNFEIAIK</sequence>
<dbReference type="InterPro" id="IPR014756">
    <property type="entry name" value="Ig_E-set"/>
</dbReference>
<dbReference type="Gene3D" id="2.60.120.560">
    <property type="entry name" value="Exo-inulinase, domain 1"/>
    <property type="match status" value="1"/>
</dbReference>
<proteinExistence type="predicted"/>
<dbReference type="PROSITE" id="PS51257">
    <property type="entry name" value="PROKAR_LIPOPROTEIN"/>
    <property type="match status" value="1"/>
</dbReference>
<dbReference type="SUPFAM" id="SSF81296">
    <property type="entry name" value="E set domains"/>
    <property type="match status" value="2"/>
</dbReference>
<feature type="domain" description="IPT/TIG" evidence="1">
    <location>
        <begin position="116"/>
        <end position="192"/>
    </location>
</feature>